<feature type="transmembrane region" description="Helical" evidence="10">
    <location>
        <begin position="78"/>
        <end position="100"/>
    </location>
</feature>
<evidence type="ECO:0000256" key="6">
    <source>
        <dbReference type="ARBA" id="ARBA00023136"/>
    </source>
</evidence>
<organism evidence="12 16">
    <name type="scientific">Dinothrombium tinctorium</name>
    <dbReference type="NCBI Taxonomy" id="1965070"/>
    <lineage>
        <taxon>Eukaryota</taxon>
        <taxon>Metazoa</taxon>
        <taxon>Ecdysozoa</taxon>
        <taxon>Arthropoda</taxon>
        <taxon>Chelicerata</taxon>
        <taxon>Arachnida</taxon>
        <taxon>Acari</taxon>
        <taxon>Acariformes</taxon>
        <taxon>Trombidiformes</taxon>
        <taxon>Prostigmata</taxon>
        <taxon>Anystina</taxon>
        <taxon>Parasitengona</taxon>
        <taxon>Trombidioidea</taxon>
        <taxon>Trombidiidae</taxon>
        <taxon>Dinothrombium</taxon>
    </lineage>
</organism>
<dbReference type="Proteomes" id="UP000285301">
    <property type="component" value="Unassembled WGS sequence"/>
</dbReference>
<comment type="similarity">
    <text evidence="2 9">Belongs to the G-protein coupled receptor 1 family.</text>
</comment>
<dbReference type="Pfam" id="PF00001">
    <property type="entry name" value="7tm_1"/>
    <property type="match status" value="1"/>
</dbReference>
<evidence type="ECO:0000256" key="9">
    <source>
        <dbReference type="RuleBase" id="RU000688"/>
    </source>
</evidence>
<comment type="subcellular location">
    <subcellularLocation>
        <location evidence="1">Membrane</location>
        <topology evidence="1">Multi-pass membrane protein</topology>
    </subcellularLocation>
</comment>
<feature type="transmembrane region" description="Helical" evidence="10">
    <location>
        <begin position="312"/>
        <end position="331"/>
    </location>
</feature>
<dbReference type="Gene3D" id="1.20.1070.10">
    <property type="entry name" value="Rhodopsin 7-helix transmembrane proteins"/>
    <property type="match status" value="1"/>
</dbReference>
<evidence type="ECO:0000313" key="12">
    <source>
        <dbReference type="EMBL" id="RWS00360.1"/>
    </source>
</evidence>
<feature type="transmembrane region" description="Helical" evidence="10">
    <location>
        <begin position="211"/>
        <end position="232"/>
    </location>
</feature>
<evidence type="ECO:0000313" key="16">
    <source>
        <dbReference type="Proteomes" id="UP000285301"/>
    </source>
</evidence>
<dbReference type="PROSITE" id="PS50262">
    <property type="entry name" value="G_PROTEIN_RECEP_F1_2"/>
    <property type="match status" value="1"/>
</dbReference>
<dbReference type="PANTHER" id="PTHR45695:SF9">
    <property type="entry name" value="LEUCOKININ RECEPTOR"/>
    <property type="match status" value="1"/>
</dbReference>
<evidence type="ECO:0000256" key="8">
    <source>
        <dbReference type="ARBA" id="ARBA00023224"/>
    </source>
</evidence>
<accession>A0A3S3RG51</accession>
<dbReference type="PRINTS" id="PR00237">
    <property type="entry name" value="GPCRRHODOPSN"/>
</dbReference>
<dbReference type="AlphaFoldDB" id="A0A3S3RG51"/>
<feature type="transmembrane region" description="Helical" evidence="10">
    <location>
        <begin position="159"/>
        <end position="179"/>
    </location>
</feature>
<keyword evidence="7 9" id="KW-0675">Receptor</keyword>
<name>A0A3S3RG51_9ACAR</name>
<reference evidence="12" key="2">
    <citation type="submission" date="2018-11" db="EMBL/GenBank/DDBJ databases">
        <title>Trombidioid mite genomics.</title>
        <authorList>
            <person name="Dong X."/>
        </authorList>
    </citation>
    <scope>NUCLEOTIDE SEQUENCE</scope>
    <source>
        <strain evidence="12">UoL-WK</strain>
    </source>
</reference>
<evidence type="ECO:0000256" key="3">
    <source>
        <dbReference type="ARBA" id="ARBA00022692"/>
    </source>
</evidence>
<dbReference type="GO" id="GO:0004983">
    <property type="term" value="F:neuropeptide Y receptor activity"/>
    <property type="evidence" value="ECO:0007669"/>
    <property type="project" value="InterPro"/>
</dbReference>
<dbReference type="GO" id="GO:0005886">
    <property type="term" value="C:plasma membrane"/>
    <property type="evidence" value="ECO:0007669"/>
    <property type="project" value="TreeGrafter"/>
</dbReference>
<dbReference type="InterPro" id="IPR017452">
    <property type="entry name" value="GPCR_Rhodpsn_7TM"/>
</dbReference>
<dbReference type="EMBL" id="NCKU01011671">
    <property type="protein sequence ID" value="RWS00360.1"/>
    <property type="molecule type" value="Genomic_DNA"/>
</dbReference>
<evidence type="ECO:0000256" key="10">
    <source>
        <dbReference type="SAM" id="Phobius"/>
    </source>
</evidence>
<dbReference type="SMART" id="SM01381">
    <property type="entry name" value="7TM_GPCR_Srsx"/>
    <property type="match status" value="1"/>
</dbReference>
<reference evidence="12 16" key="1">
    <citation type="journal article" date="2018" name="Gigascience">
        <title>Genomes of trombidid mites reveal novel predicted allergens and laterally-transferred genes associated with secondary metabolism.</title>
        <authorList>
            <person name="Dong X."/>
            <person name="Chaisiri K."/>
            <person name="Xia D."/>
            <person name="Armstrong S.D."/>
            <person name="Fang Y."/>
            <person name="Donnelly M.J."/>
            <person name="Kadowaki T."/>
            <person name="McGarry J.W."/>
            <person name="Darby A.C."/>
            <person name="Makepeace B.L."/>
        </authorList>
    </citation>
    <scope>NUCLEOTIDE SEQUENCE [LARGE SCALE GENOMIC DNA]</scope>
    <source>
        <strain evidence="12">UoL-WK</strain>
    </source>
</reference>
<protein>
    <submittedName>
        <fullName evidence="12">Putative G-protein coupled receptor 83-like protein</fullName>
    </submittedName>
</protein>
<evidence type="ECO:0000256" key="1">
    <source>
        <dbReference type="ARBA" id="ARBA00004141"/>
    </source>
</evidence>
<keyword evidence="3 9" id="KW-0812">Transmembrane</keyword>
<feature type="transmembrane region" description="Helical" evidence="10">
    <location>
        <begin position="41"/>
        <end position="66"/>
    </location>
</feature>
<evidence type="ECO:0000256" key="5">
    <source>
        <dbReference type="ARBA" id="ARBA00023040"/>
    </source>
</evidence>
<proteinExistence type="inferred from homology"/>
<dbReference type="InterPro" id="IPR000276">
    <property type="entry name" value="GPCR_Rhodpsn"/>
</dbReference>
<dbReference type="PRINTS" id="PR01012">
    <property type="entry name" value="NRPEPTIDEYR"/>
</dbReference>
<feature type="transmembrane region" description="Helical" evidence="10">
    <location>
        <begin position="120"/>
        <end position="138"/>
    </location>
</feature>
<keyword evidence="16" id="KW-1185">Reference proteome</keyword>
<evidence type="ECO:0000313" key="14">
    <source>
        <dbReference type="EMBL" id="RWS01276.1"/>
    </source>
</evidence>
<dbReference type="EMBL" id="NCKU01001879">
    <property type="protein sequence ID" value="RWS11021.1"/>
    <property type="molecule type" value="Genomic_DNA"/>
</dbReference>
<feature type="transmembrane region" description="Helical" evidence="10">
    <location>
        <begin position="260"/>
        <end position="278"/>
    </location>
</feature>
<comment type="caution">
    <text evidence="12">The sequence shown here is derived from an EMBL/GenBank/DDBJ whole genome shotgun (WGS) entry which is preliminary data.</text>
</comment>
<dbReference type="PANTHER" id="PTHR45695">
    <property type="entry name" value="LEUCOKININ RECEPTOR-RELATED"/>
    <property type="match status" value="1"/>
</dbReference>
<keyword evidence="4 10" id="KW-1133">Transmembrane helix</keyword>
<keyword evidence="6 10" id="KW-0472">Membrane</keyword>
<evidence type="ECO:0000313" key="15">
    <source>
        <dbReference type="EMBL" id="RWS11021.1"/>
    </source>
</evidence>
<dbReference type="SUPFAM" id="SSF81321">
    <property type="entry name" value="Family A G protein-coupled receptor-like"/>
    <property type="match status" value="1"/>
</dbReference>
<dbReference type="EMBL" id="NCKU01010957">
    <property type="protein sequence ID" value="RWS00600.1"/>
    <property type="molecule type" value="Genomic_DNA"/>
</dbReference>
<feature type="domain" description="G-protein coupled receptors family 1 profile" evidence="11">
    <location>
        <begin position="57"/>
        <end position="328"/>
    </location>
</feature>
<evidence type="ECO:0000256" key="2">
    <source>
        <dbReference type="ARBA" id="ARBA00010663"/>
    </source>
</evidence>
<dbReference type="InterPro" id="IPR000611">
    <property type="entry name" value="NPY_rcpt"/>
</dbReference>
<dbReference type="EMBL" id="NCKU01009515">
    <property type="protein sequence ID" value="RWS01276.1"/>
    <property type="molecule type" value="Genomic_DNA"/>
</dbReference>
<keyword evidence="8 9" id="KW-0807">Transducer</keyword>
<evidence type="ECO:0000313" key="13">
    <source>
        <dbReference type="EMBL" id="RWS00600.1"/>
    </source>
</evidence>
<dbReference type="PROSITE" id="PS00237">
    <property type="entry name" value="G_PROTEIN_RECEP_F1_1"/>
    <property type="match status" value="1"/>
</dbReference>
<evidence type="ECO:0000256" key="7">
    <source>
        <dbReference type="ARBA" id="ARBA00023170"/>
    </source>
</evidence>
<dbReference type="OrthoDB" id="10037617at2759"/>
<evidence type="ECO:0000259" key="11">
    <source>
        <dbReference type="PROSITE" id="PS50262"/>
    </source>
</evidence>
<evidence type="ECO:0000256" key="4">
    <source>
        <dbReference type="ARBA" id="ARBA00022989"/>
    </source>
</evidence>
<keyword evidence="5 9" id="KW-0297">G-protein coupled receptor</keyword>
<dbReference type="STRING" id="1965070.A0A3S3RG51"/>
<sequence>MNANSSVSLATNSSLFEQSNSTFNSTALKAEDESNHYARDVFLIILYSITGFLAFYGNYLVCRIIFARNSTLKNSTNILVGNLAISDVLGGATIFLQWIFCWEYVLIVWKIEFPCALVKSLQVLSFYMSSLIMMLIAIERFMSIMYPLSPPLNSKLYVTITWVLTSLFVASSIGSAKIFKYFTSDRLISCQIVLEFTRPFDSKKMRSQRVWGIWLGQYVIPLVVTGILYAIIARKIWTQKKVGASTAASQEARDAKKKKIVLMLIVVVVVFALCWLPLHALNFTDYVIKQLENKKGTGNKGKLCNDSTTYFVLYWLGISSCCYNPFIYWWMNPDFRRGFKKLLPKFIAEHLSKDYEVSDGNIQIQSKQGTELTNPSSSN</sequence>
<gene>
    <name evidence="13" type="ORF">B4U79_01047</name>
    <name evidence="14" type="ORF">B4U79_10502</name>
    <name evidence="15" type="ORF">B4U79_13093</name>
    <name evidence="12" type="ORF">B4U79_13898</name>
</gene>